<keyword evidence="4" id="KW-1185">Reference proteome</keyword>
<proteinExistence type="predicted"/>
<dbReference type="RefSeq" id="WP_190923490.1">
    <property type="nucleotide sequence ID" value="NZ_JACXAC010000003.1"/>
</dbReference>
<dbReference type="Gene3D" id="3.40.50.300">
    <property type="entry name" value="P-loop containing nucleotide triphosphate hydrolases"/>
    <property type="match status" value="1"/>
</dbReference>
<organism evidence="3 4">
    <name type="scientific">Hymenobacter armeniacus</name>
    <dbReference type="NCBI Taxonomy" id="2771358"/>
    <lineage>
        <taxon>Bacteria</taxon>
        <taxon>Pseudomonadati</taxon>
        <taxon>Bacteroidota</taxon>
        <taxon>Cytophagia</taxon>
        <taxon>Cytophagales</taxon>
        <taxon>Hymenobacteraceae</taxon>
        <taxon>Hymenobacter</taxon>
    </lineage>
</organism>
<feature type="domain" description="pPIWI-RE three-gene island" evidence="2">
    <location>
        <begin position="20"/>
        <end position="182"/>
    </location>
</feature>
<gene>
    <name evidence="3" type="ORF">IC234_08665</name>
</gene>
<feature type="compositionally biased region" description="Basic residues" evidence="1">
    <location>
        <begin position="1"/>
        <end position="10"/>
    </location>
</feature>
<evidence type="ECO:0000256" key="1">
    <source>
        <dbReference type="SAM" id="MobiDB-lite"/>
    </source>
</evidence>
<evidence type="ECO:0000313" key="4">
    <source>
        <dbReference type="Proteomes" id="UP000606003"/>
    </source>
</evidence>
<sequence>MAASTKKKTKAAPAAANPLSPPDWRRQLRIQWSCVLLELLGERNLELLPHLLSGSKAFETSYQATGYAQAIAQNRRHTGPLPTRRAVQKAVRDLYTFAREAGVTPAYRIDEASLFFTREEGKDDEIERARAVLLSPLAHTKPVRKLAPTEDDLVVRLREENSPVNIPLRLAGLTPPAPAQHNLHRAPAKGLTVSLAALRAMAEAMDAQDEAAQRFPREEWGKRLQDIVVDAWDKGQLRRTEELDLTGLRHLIGLPGSGKTTLITLLCAHLATTGLRVAVFFTSIETARDYLERLRNYQVQAGLLVGRGPATHARHADRLAQLIAAQGHEGFADTRAGADLLAQTCPLPAFAVDETTAWREWRPTETPCEKFYLPDSLGKDNPRPLLCPLWSQCGRVKNQRELVSAPVWLGHVRSADTQVPAHTSTDKLQYFELLAEHFDLLIFDEADESQRLLDDLGALTLELGGTHESIHMQAQRVTGMALTGGVASLRERELLLPHVYAANTFERHLIRFYDTVSRLNQEELGKQLEQQLLTTNYLIRFALERVPVASTLSTDYRAGLYDFWDSAVYAAFYGDARPEQRVADWQRRLGFKTEKKARKRWEVLVAALAAYLHALYHDENVQAATDALSAQLNDLLHVPPTYHSLVAPVAQLLVEVGFAVASYQKLARIAQSLSQFGLLPDGLVGGQISEALRLLVPVNLLGPFSAVRFRYGQTGRRAGQRFPNVVIDYLLLDAAPRLLLHRLHGPGRAHVLLASATSWLPDSPAYHLGVAPSYVLRSARPAPVQIQLRCQPIAHPERPHEYLRFSGAAGAQFENLAHMVAGLARADATGTSALERDALFSAGPRKRRRLAALIVNSYEQVQLVMQALEEANKDLAKHARGIVRTRPADGLPAKQYLLKGQVELLGQLVDDEGVQVVVFPFTALGRGINIVFNDAENIHDPDNRTAAIGTVYFLTRPHPTAGDVSLLLSTIAQHTEHFDLTDFATSSLATIAEAFTEQRHLLYKKAMSLLARPLSAHRLPKEFIRPFAANLLIPILQTIGRAIRGGSPAVVYFVDAAWAPHSAEWNEENPRSQPDDNRSSVLVTMQELFADYLSDDCPPEWFPPVLAALYAPFAQAFAFDSIEGLVAKHTK</sequence>
<accession>A0ABR8JQX6</accession>
<evidence type="ECO:0000313" key="3">
    <source>
        <dbReference type="EMBL" id="MBD2722198.1"/>
    </source>
</evidence>
<dbReference type="InterPro" id="IPR055254">
    <property type="entry name" value="pPIWI_RE_Z"/>
</dbReference>
<protein>
    <recommendedName>
        <fullName evidence="2">pPIWI-RE three-gene island domain-containing protein</fullName>
    </recommendedName>
</protein>
<feature type="region of interest" description="Disordered" evidence="1">
    <location>
        <begin position="1"/>
        <end position="20"/>
    </location>
</feature>
<dbReference type="Pfam" id="PF18155">
    <property type="entry name" value="pPIWI_RE_Z"/>
    <property type="match status" value="1"/>
</dbReference>
<dbReference type="SUPFAM" id="SSF52540">
    <property type="entry name" value="P-loop containing nucleoside triphosphate hydrolases"/>
    <property type="match status" value="1"/>
</dbReference>
<dbReference type="Proteomes" id="UP000606003">
    <property type="component" value="Unassembled WGS sequence"/>
</dbReference>
<reference evidence="3 4" key="1">
    <citation type="submission" date="2020-09" db="EMBL/GenBank/DDBJ databases">
        <authorList>
            <person name="Kim M.K."/>
        </authorList>
    </citation>
    <scope>NUCLEOTIDE SEQUENCE [LARGE SCALE GENOMIC DNA]</scope>
    <source>
        <strain evidence="3 4">BT189</strain>
    </source>
</reference>
<comment type="caution">
    <text evidence="3">The sequence shown here is derived from an EMBL/GenBank/DDBJ whole genome shotgun (WGS) entry which is preliminary data.</text>
</comment>
<name>A0ABR8JQX6_9BACT</name>
<evidence type="ECO:0000259" key="2">
    <source>
        <dbReference type="Pfam" id="PF18155"/>
    </source>
</evidence>
<dbReference type="InterPro" id="IPR027417">
    <property type="entry name" value="P-loop_NTPase"/>
</dbReference>
<dbReference type="EMBL" id="JACXAC010000003">
    <property type="protein sequence ID" value="MBD2722198.1"/>
    <property type="molecule type" value="Genomic_DNA"/>
</dbReference>